<dbReference type="Proteomes" id="UP000319257">
    <property type="component" value="Unassembled WGS sequence"/>
</dbReference>
<dbReference type="InterPro" id="IPR043129">
    <property type="entry name" value="ATPase_NBD"/>
</dbReference>
<dbReference type="GO" id="GO:0045127">
    <property type="term" value="F:N-acetylglucosamine kinase activity"/>
    <property type="evidence" value="ECO:0007669"/>
    <property type="project" value="UniProtKB-EC"/>
</dbReference>
<evidence type="ECO:0000313" key="6">
    <source>
        <dbReference type="EMBL" id="TPX13695.1"/>
    </source>
</evidence>
<proteinExistence type="inferred from homology"/>
<comment type="similarity">
    <text evidence="1">Belongs to the eukaryotic-type N-acetylglucosamine kinase family.</text>
</comment>
<dbReference type="SUPFAM" id="SSF53067">
    <property type="entry name" value="Actin-like ATPase domain"/>
    <property type="match status" value="2"/>
</dbReference>
<dbReference type="InParanoid" id="A0A507ASC6"/>
<evidence type="ECO:0000256" key="1">
    <source>
        <dbReference type="ARBA" id="ARBA00006198"/>
    </source>
</evidence>
<keyword evidence="7" id="KW-1185">Reference proteome</keyword>
<sequence length="378" mass="39647">MGSIIGDQTSAFPGHIAVEHVDKQSSPGSGLVLCVDAGGSSCKAAVMTVDGIISSSVGEPCNITTIGIERALAVISAVTDEALQKHPETNGESLSTVTFSQVWIGASGYDRPSLKPLVDAELAKMFRLTIQNGLRITSDIDLLPAVLSSELDISSAIVLVVGTGSVAMSYERSGCEFHRTGRAGGWGSLLGDDGSGYSLGREGIRKTLRHCDLHTLRSRSGANPTAFPPLAQAVLKHFQSVYPGCEPATLLTNLLVPAPGLHIKEDGSTSKTKAFASAASVVLAMAGEDNEAKSILDSSASSVAELVSILVQEQKMDINHCALVLGGGIMRNPLYKEMVMHAVEDQCGNFRQVKVVSEPAVVGARELVRTLENSPVPQ</sequence>
<reference evidence="6 7" key="1">
    <citation type="submission" date="2019-06" db="EMBL/GenBank/DDBJ databases">
        <title>Draft genome sequence of the filamentous fungus Phialemoniopsis curvata isolated from diesel fuel.</title>
        <authorList>
            <person name="Varaljay V.A."/>
            <person name="Lyon W.J."/>
            <person name="Crouch A.L."/>
            <person name="Drake C.E."/>
            <person name="Hollomon J.M."/>
            <person name="Nadeau L.J."/>
            <person name="Nunn H.S."/>
            <person name="Stevenson B.S."/>
            <person name="Bojanowski C.L."/>
            <person name="Crookes-Goodson W.J."/>
        </authorList>
    </citation>
    <scope>NUCLEOTIDE SEQUENCE [LARGE SCALE GENOMIC DNA]</scope>
    <source>
        <strain evidence="6 7">D216</strain>
    </source>
</reference>
<dbReference type="AlphaFoldDB" id="A0A507ASC6"/>
<gene>
    <name evidence="6" type="ORF">E0L32_005898</name>
</gene>
<dbReference type="RefSeq" id="XP_030995406.1">
    <property type="nucleotide sequence ID" value="XM_031140471.1"/>
</dbReference>
<dbReference type="InterPro" id="IPR002731">
    <property type="entry name" value="ATPase_BadF"/>
</dbReference>
<protein>
    <recommendedName>
        <fullName evidence="3">N-acetyl-D-glucosamine kinase</fullName>
        <ecNumber evidence="2">2.7.1.59</ecNumber>
    </recommendedName>
    <alternativeName>
        <fullName evidence="4">GlcNAc kinase</fullName>
    </alternativeName>
</protein>
<evidence type="ECO:0000256" key="4">
    <source>
        <dbReference type="ARBA" id="ARBA00031123"/>
    </source>
</evidence>
<organism evidence="6 7">
    <name type="scientific">Thyridium curvatum</name>
    <dbReference type="NCBI Taxonomy" id="1093900"/>
    <lineage>
        <taxon>Eukaryota</taxon>
        <taxon>Fungi</taxon>
        <taxon>Dikarya</taxon>
        <taxon>Ascomycota</taxon>
        <taxon>Pezizomycotina</taxon>
        <taxon>Sordariomycetes</taxon>
        <taxon>Sordariomycetidae</taxon>
        <taxon>Thyridiales</taxon>
        <taxon>Thyridiaceae</taxon>
        <taxon>Thyridium</taxon>
    </lineage>
</organism>
<dbReference type="EC" id="2.7.1.59" evidence="2"/>
<dbReference type="EMBL" id="SKBQ01000032">
    <property type="protein sequence ID" value="TPX13695.1"/>
    <property type="molecule type" value="Genomic_DNA"/>
</dbReference>
<dbReference type="Pfam" id="PF01869">
    <property type="entry name" value="BcrAD_BadFG"/>
    <property type="match status" value="1"/>
</dbReference>
<evidence type="ECO:0000256" key="2">
    <source>
        <dbReference type="ARBA" id="ARBA00012122"/>
    </source>
</evidence>
<feature type="domain" description="ATPase BadF/BadG/BcrA/BcrD type" evidence="5">
    <location>
        <begin position="35"/>
        <end position="364"/>
    </location>
</feature>
<dbReference type="STRING" id="1093900.A0A507ASC6"/>
<comment type="caution">
    <text evidence="6">The sequence shown here is derived from an EMBL/GenBank/DDBJ whole genome shotgun (WGS) entry which is preliminary data.</text>
</comment>
<dbReference type="PANTHER" id="PTHR43190:SF3">
    <property type="entry name" value="N-ACETYL-D-GLUCOSAMINE KINASE"/>
    <property type="match status" value="1"/>
</dbReference>
<dbReference type="OrthoDB" id="311172at2759"/>
<evidence type="ECO:0000256" key="3">
    <source>
        <dbReference type="ARBA" id="ARBA00014974"/>
    </source>
</evidence>
<dbReference type="InterPro" id="IPR052519">
    <property type="entry name" value="Euk-type_GlcNAc_Kinase"/>
</dbReference>
<dbReference type="PANTHER" id="PTHR43190">
    <property type="entry name" value="N-ACETYL-D-GLUCOSAMINE KINASE"/>
    <property type="match status" value="1"/>
</dbReference>
<evidence type="ECO:0000259" key="5">
    <source>
        <dbReference type="Pfam" id="PF01869"/>
    </source>
</evidence>
<dbReference type="GeneID" id="41973345"/>
<accession>A0A507ASC6</accession>
<evidence type="ECO:0000313" key="7">
    <source>
        <dbReference type="Proteomes" id="UP000319257"/>
    </source>
</evidence>
<name>A0A507ASC6_9PEZI</name>
<dbReference type="Gene3D" id="3.30.420.40">
    <property type="match status" value="2"/>
</dbReference>